<feature type="domain" description="NACHT" evidence="1">
    <location>
        <begin position="203"/>
        <end position="325"/>
    </location>
</feature>
<dbReference type="Pfam" id="PF05729">
    <property type="entry name" value="NACHT"/>
    <property type="match status" value="1"/>
</dbReference>
<dbReference type="Gene3D" id="3.40.50.300">
    <property type="entry name" value="P-loop containing nucleotide triphosphate hydrolases"/>
    <property type="match status" value="1"/>
</dbReference>
<dbReference type="PANTHER" id="PTHR46844:SF1">
    <property type="entry name" value="SLR5058 PROTEIN"/>
    <property type="match status" value="1"/>
</dbReference>
<evidence type="ECO:0000313" key="3">
    <source>
        <dbReference type="Proteomes" id="UP001501444"/>
    </source>
</evidence>
<organism evidence="2 3">
    <name type="scientific">Dactylosporangium salmoneum</name>
    <dbReference type="NCBI Taxonomy" id="53361"/>
    <lineage>
        <taxon>Bacteria</taxon>
        <taxon>Bacillati</taxon>
        <taxon>Actinomycetota</taxon>
        <taxon>Actinomycetes</taxon>
        <taxon>Micromonosporales</taxon>
        <taxon>Micromonosporaceae</taxon>
        <taxon>Dactylosporangium</taxon>
    </lineage>
</organism>
<gene>
    <name evidence="2" type="ORF">GCM10010170_024270</name>
</gene>
<name>A0ABP5T029_9ACTN</name>
<dbReference type="SUPFAM" id="SSF52540">
    <property type="entry name" value="P-loop containing nucleoside triphosphate hydrolases"/>
    <property type="match status" value="1"/>
</dbReference>
<dbReference type="PROSITE" id="PS50837">
    <property type="entry name" value="NACHT"/>
    <property type="match status" value="1"/>
</dbReference>
<dbReference type="PANTHER" id="PTHR46844">
    <property type="entry name" value="SLR5058 PROTEIN"/>
    <property type="match status" value="1"/>
</dbReference>
<reference evidence="3" key="1">
    <citation type="journal article" date="2019" name="Int. J. Syst. Evol. Microbiol.">
        <title>The Global Catalogue of Microorganisms (GCM) 10K type strain sequencing project: providing services to taxonomists for standard genome sequencing and annotation.</title>
        <authorList>
            <consortium name="The Broad Institute Genomics Platform"/>
            <consortium name="The Broad Institute Genome Sequencing Center for Infectious Disease"/>
            <person name="Wu L."/>
            <person name="Ma J."/>
        </authorList>
    </citation>
    <scope>NUCLEOTIDE SEQUENCE [LARGE SCALE GENOMIC DNA]</scope>
    <source>
        <strain evidence="3">JCM 3272</strain>
    </source>
</reference>
<keyword evidence="3" id="KW-1185">Reference proteome</keyword>
<dbReference type="InterPro" id="IPR027417">
    <property type="entry name" value="P-loop_NTPase"/>
</dbReference>
<dbReference type="Proteomes" id="UP001501444">
    <property type="component" value="Unassembled WGS sequence"/>
</dbReference>
<sequence>MRNAVRPLMSEGTSDQILQTLSPEDFRRLDDYLRSAAFQSLAMQVVLADLYPQSAKHTELSADVREALRHGLRHRGIATEALTELTDVVMASLTASAQTAWQEVAGGRRSTSSATLLSALGQITAMAARNKGLLAGVGSIAAFHRLAAKMRAQIAAFHDRVRLPHIGVSRSVEWEQLYVTPTLRTQFDAERPMDIAELVGTGNRYVVLGDPGAGKSTLAAKLVHDISTSGTGEIVPFLMTLRNHSARFESGGRPLVEHLVAACADPYNVAMTAEAAEYFLLNGQAAVVLDGLDELTELSLRSRVIHLIEGFATAYPLVPIVVTSRRIGYTQATAMSDALPGGRAPVEPSATALDERLFSKLFIESFSPAQVTAYSRNWFALDEGHLPAERTRLCEAFLRESESIADLRRNPLLLALLCAMYGASQFIPRNRAQVYERCALMVFERWDSIRGIRLPLEFHGHVRGAIQLLAWRMFENGGRTELPARTVLKILVNFLRDRGYDEYEASRVGDSFLAFCAGRAWVLREVGTTDAEPMYGFAHRTFLEFFAAEYVVRHYELPEHVWKVIGPNLSLGKWDIVGQLALQLLERNIDYGADRLLVYAIDEVRSPRFASNATNLTVFLARSLGHVAPSSMIVTDIVDICVDAVLSLGTAERCSFSLSPHKSSLVQRTDGPLHALLTDCLEGNLPLVDQALSKRLRRDYPRHQLTLAAVLRAIEWPGLCEDTARSGFWHDWAQSMHIELITAYPPVPTVAGAEALAPAQAVVLSAAADADDLRLLYSILWALRPIGEPPALAGLGSRSIDGGDWRLANAIRELLSATSLPWLSTRSVDAPAMSAYFKDWADTALPEGRHTHGGTELATLLVLCLPYLEIIADGGESAPPGPPVFRLLVDARRRSRAGTLLLDSREVRAVREHLREAQVPESDAQLLRDWIVRAVSTIGHSGRTYKG</sequence>
<accession>A0ABP5T029</accession>
<protein>
    <recommendedName>
        <fullName evidence="1">NACHT domain-containing protein</fullName>
    </recommendedName>
</protein>
<proteinExistence type="predicted"/>
<dbReference type="RefSeq" id="WP_344612427.1">
    <property type="nucleotide sequence ID" value="NZ_BAAARV010000021.1"/>
</dbReference>
<dbReference type="InterPro" id="IPR007111">
    <property type="entry name" value="NACHT_NTPase"/>
</dbReference>
<dbReference type="EMBL" id="BAAARV010000021">
    <property type="protein sequence ID" value="GAA2341067.1"/>
    <property type="molecule type" value="Genomic_DNA"/>
</dbReference>
<evidence type="ECO:0000313" key="2">
    <source>
        <dbReference type="EMBL" id="GAA2341067.1"/>
    </source>
</evidence>
<evidence type="ECO:0000259" key="1">
    <source>
        <dbReference type="PROSITE" id="PS50837"/>
    </source>
</evidence>
<comment type="caution">
    <text evidence="2">The sequence shown here is derived from an EMBL/GenBank/DDBJ whole genome shotgun (WGS) entry which is preliminary data.</text>
</comment>